<dbReference type="Pfam" id="PF14022">
    <property type="entry name" value="DUF4238"/>
    <property type="match status" value="1"/>
</dbReference>
<dbReference type="EMBL" id="QGDI01000023">
    <property type="protein sequence ID" value="PWJ09641.1"/>
    <property type="molecule type" value="Genomic_DNA"/>
</dbReference>
<dbReference type="AlphaFoldDB" id="A0A315XTP2"/>
<proteinExistence type="predicted"/>
<evidence type="ECO:0000313" key="1">
    <source>
        <dbReference type="EMBL" id="PWJ09641.1"/>
    </source>
</evidence>
<organism evidence="1 2">
    <name type="scientific">Ruminococcus flavefaciens</name>
    <dbReference type="NCBI Taxonomy" id="1265"/>
    <lineage>
        <taxon>Bacteria</taxon>
        <taxon>Bacillati</taxon>
        <taxon>Bacillota</taxon>
        <taxon>Clostridia</taxon>
        <taxon>Eubacteriales</taxon>
        <taxon>Oscillospiraceae</taxon>
        <taxon>Ruminococcus</taxon>
    </lineage>
</organism>
<comment type="caution">
    <text evidence="1">The sequence shown here is derived from an EMBL/GenBank/DDBJ whole genome shotgun (WGS) entry which is preliminary data.</text>
</comment>
<dbReference type="InterPro" id="IPR025332">
    <property type="entry name" value="DUF4238"/>
</dbReference>
<protein>
    <submittedName>
        <fullName evidence="1">Uncharacterized protein DUF4238</fullName>
    </submittedName>
</protein>
<accession>A0A315XTP2</accession>
<name>A0A315XTP2_RUMFL</name>
<evidence type="ECO:0000313" key="2">
    <source>
        <dbReference type="Proteomes" id="UP000245720"/>
    </source>
</evidence>
<reference evidence="1 2" key="1">
    <citation type="submission" date="2018-05" db="EMBL/GenBank/DDBJ databases">
        <title>The Hungate 1000. A catalogue of reference genomes from the rumen microbiome.</title>
        <authorList>
            <person name="Kelly W."/>
        </authorList>
    </citation>
    <scope>NUCLEOTIDE SEQUENCE [LARGE SCALE GENOMIC DNA]</scope>
    <source>
        <strain evidence="1 2">SAb67</strain>
    </source>
</reference>
<sequence>MNNHYIPQFLLKHFCENGMIQYCDIENRKVEARNTRSVFSEKGYYPDEVEHDLCNKIEFQFSKLLNEKLAVSRYKVTINSEEMFILKKYMIITALRYNSRELEDDPIISQMPRDERIKLIGDFYGRINEVLNCKNQYEMLQLIDVNNKMKNLGLFSYVKNIMHSYTVIVKTNNCKQDFLITDRGCTKYSGPLSVDKAFMLLDVAEKTNDQFLWQLASMVTIHDYSLFPITKNMAIINMSVFFKLFTKVSPYRTMLSNLSSTINSVLGFGDLSIIEDPKVKNMLNGDKEYTMEIRQLSSSDVFFLNSLLLSLCKKNFAFANKSRIEKSLEYIQKENNIDLSFVC</sequence>
<gene>
    <name evidence="1" type="ORF">IE37_03460</name>
</gene>
<dbReference type="Proteomes" id="UP000245720">
    <property type="component" value="Unassembled WGS sequence"/>
</dbReference>